<sequence length="417" mass="47592">MSYSAAQRMLLVAAVLITWSCHSTSPMAIHSLRNMRPGNVPKTDSSLPSYGTFNQNLDEGDIMPAELQEKISKEKKNGYTIAFSNATITIRRNKRQAFYAVDYFWQNGVVPYRFDSNFSEHTKDVIKKSMKKWEKDTCISFIPDSNRKEALIFVRGSSCSSYIGHMPRWKKQPVTINYNCEHIHTISHEIGHALGFLHTHTRTDRDHYIAVKFKNIQNGLSSNFMRTSQQRNYNYGLPYDYGSVMHYGKNAFAKNSDLTIIPRISLYEDTIGSGTGPTFIDLLMMNAHYKCLDRCKYHIRCVNDGYQHPRDCNRCLCPSGYGGRYCEERAYSSGCGGNLRATSEWQVLSAQMGKYGTYNDDMSYCYWWIQAEKHEVIRVEITSLSGSCSEGCIYGGLELKANADKRITGYRITVALI</sequence>
<keyword evidence="2 12" id="KW-0964">Secreted</keyword>
<feature type="domain" description="CUB" evidence="16">
    <location>
        <begin position="335"/>
        <end position="417"/>
    </location>
</feature>
<dbReference type="InterPro" id="IPR035914">
    <property type="entry name" value="Sperma_CUB_dom_sf"/>
</dbReference>
<dbReference type="GO" id="GO:0006508">
    <property type="term" value="P:proteolysis"/>
    <property type="evidence" value="ECO:0007669"/>
    <property type="project" value="UniProtKB-KW"/>
</dbReference>
<organism evidence="19 20">
    <name type="scientific">Litomosoides sigmodontis</name>
    <name type="common">Filarial nematode worm</name>
    <dbReference type="NCBI Taxonomy" id="42156"/>
    <lineage>
        <taxon>Eukaryota</taxon>
        <taxon>Metazoa</taxon>
        <taxon>Ecdysozoa</taxon>
        <taxon>Nematoda</taxon>
        <taxon>Chromadorea</taxon>
        <taxon>Rhabditida</taxon>
        <taxon>Spirurina</taxon>
        <taxon>Spiruromorpha</taxon>
        <taxon>Filarioidea</taxon>
        <taxon>Onchocercidae</taxon>
        <taxon>Litomosoides</taxon>
    </lineage>
</organism>
<gene>
    <name evidence="19" type="ORF">NLS_LOCUS4954</name>
</gene>
<dbReference type="PROSITE" id="PS50026">
    <property type="entry name" value="EGF_3"/>
    <property type="match status" value="1"/>
</dbReference>
<accession>A0A3P6TN38</accession>
<evidence type="ECO:0000256" key="13">
    <source>
        <dbReference type="PROSITE-ProRule" id="PRU00076"/>
    </source>
</evidence>
<feature type="domain" description="Peptidase M12A" evidence="18">
    <location>
        <begin position="96"/>
        <end position="296"/>
    </location>
</feature>
<dbReference type="AlphaFoldDB" id="A0A3P6TN38"/>
<name>A0A3P6TN38_LITSI</name>
<evidence type="ECO:0000256" key="5">
    <source>
        <dbReference type="ARBA" id="ARBA00022723"/>
    </source>
</evidence>
<feature type="disulfide bond" evidence="13">
    <location>
        <begin position="317"/>
        <end position="326"/>
    </location>
</feature>
<dbReference type="EMBL" id="UYRX01000344">
    <property type="protein sequence ID" value="VDK80550.1"/>
    <property type="molecule type" value="Genomic_DNA"/>
</dbReference>
<keyword evidence="11" id="KW-0325">Glycoprotein</keyword>
<keyword evidence="6 12" id="KW-0732">Signal</keyword>
<dbReference type="OMA" id="NCEHIHT"/>
<keyword evidence="4 14" id="KW-0645">Protease</keyword>
<keyword evidence="5 14" id="KW-0479">Metal-binding</keyword>
<evidence type="ECO:0000256" key="8">
    <source>
        <dbReference type="ARBA" id="ARBA00022833"/>
    </source>
</evidence>
<evidence type="ECO:0000259" key="17">
    <source>
        <dbReference type="PROSITE" id="PS50026"/>
    </source>
</evidence>
<dbReference type="PROSITE" id="PS00022">
    <property type="entry name" value="EGF_1"/>
    <property type="match status" value="1"/>
</dbReference>
<evidence type="ECO:0000256" key="7">
    <source>
        <dbReference type="ARBA" id="ARBA00022801"/>
    </source>
</evidence>
<evidence type="ECO:0000256" key="14">
    <source>
        <dbReference type="PROSITE-ProRule" id="PRU01211"/>
    </source>
</evidence>
<keyword evidence="8 14" id="KW-0862">Zinc</keyword>
<feature type="signal peptide" evidence="12 15">
    <location>
        <begin position="1"/>
        <end position="23"/>
    </location>
</feature>
<dbReference type="PANTHER" id="PTHR10127">
    <property type="entry name" value="DISCOIDIN, CUB, EGF, LAMININ , AND ZINC METALLOPROTEASE DOMAIN CONTAINING"/>
    <property type="match status" value="1"/>
</dbReference>
<evidence type="ECO:0000256" key="15">
    <source>
        <dbReference type="RuleBase" id="RU361183"/>
    </source>
</evidence>
<evidence type="ECO:0000256" key="12">
    <source>
        <dbReference type="PIRNR" id="PIRNR036365"/>
    </source>
</evidence>
<dbReference type="GO" id="GO:0005576">
    <property type="term" value="C:extracellular region"/>
    <property type="evidence" value="ECO:0007669"/>
    <property type="project" value="UniProtKB-SubCell"/>
</dbReference>
<feature type="chain" id="PRO_5017850071" description="Zinc metalloproteinase" evidence="12 15">
    <location>
        <begin position="24"/>
        <end position="417"/>
    </location>
</feature>
<keyword evidence="7 14" id="KW-0378">Hydrolase</keyword>
<evidence type="ECO:0000256" key="3">
    <source>
        <dbReference type="ARBA" id="ARBA00022536"/>
    </source>
</evidence>
<dbReference type="GO" id="GO:0008270">
    <property type="term" value="F:zinc ion binding"/>
    <property type="evidence" value="ECO:0007669"/>
    <property type="project" value="UniProtKB-UniRule"/>
</dbReference>
<comment type="cofactor">
    <cofactor evidence="14 15">
        <name>Zn(2+)</name>
        <dbReference type="ChEBI" id="CHEBI:29105"/>
    </cofactor>
    <text evidence="14 15">Binds 1 zinc ion per subunit.</text>
</comment>
<dbReference type="PROSITE" id="PS01180">
    <property type="entry name" value="CUB"/>
    <property type="match status" value="1"/>
</dbReference>
<keyword evidence="3 13" id="KW-0245">EGF-like domain</keyword>
<evidence type="ECO:0000256" key="10">
    <source>
        <dbReference type="ARBA" id="ARBA00023157"/>
    </source>
</evidence>
<dbReference type="PROSITE" id="PS51864">
    <property type="entry name" value="ASTACIN"/>
    <property type="match status" value="1"/>
</dbReference>
<dbReference type="CDD" id="cd04280">
    <property type="entry name" value="ZnMc_astacin_like"/>
    <property type="match status" value="1"/>
</dbReference>
<dbReference type="InterPro" id="IPR000742">
    <property type="entry name" value="EGF"/>
</dbReference>
<evidence type="ECO:0000313" key="20">
    <source>
        <dbReference type="Proteomes" id="UP000277928"/>
    </source>
</evidence>
<dbReference type="InterPro" id="IPR001506">
    <property type="entry name" value="Peptidase_M12A"/>
</dbReference>
<dbReference type="InterPro" id="IPR000859">
    <property type="entry name" value="CUB_dom"/>
</dbReference>
<dbReference type="STRING" id="42156.A0A3P6TN38"/>
<dbReference type="SUPFAM" id="SSF49854">
    <property type="entry name" value="Spermadhesin, CUB domain"/>
    <property type="match status" value="1"/>
</dbReference>
<evidence type="ECO:0000313" key="19">
    <source>
        <dbReference type="EMBL" id="VDK80550.1"/>
    </source>
</evidence>
<feature type="disulfide bond" evidence="13">
    <location>
        <begin position="291"/>
        <end position="301"/>
    </location>
</feature>
<keyword evidence="10 13" id="KW-1015">Disulfide bond</keyword>
<feature type="domain" description="EGF-like" evidence="17">
    <location>
        <begin position="287"/>
        <end position="327"/>
    </location>
</feature>
<dbReference type="PANTHER" id="PTHR10127:SF780">
    <property type="entry name" value="METALLOENDOPEPTIDASE"/>
    <property type="match status" value="1"/>
</dbReference>
<dbReference type="PIRSF" id="PIRSF036365">
    <property type="entry name" value="Astacin_nematoda"/>
    <property type="match status" value="1"/>
</dbReference>
<proteinExistence type="predicted"/>
<feature type="binding site" evidence="14">
    <location>
        <position position="192"/>
    </location>
    <ligand>
        <name>Zn(2+)</name>
        <dbReference type="ChEBI" id="CHEBI:29105"/>
        <note>catalytic</note>
    </ligand>
</feature>
<evidence type="ECO:0000259" key="18">
    <source>
        <dbReference type="PROSITE" id="PS51864"/>
    </source>
</evidence>
<keyword evidence="9 14" id="KW-0482">Metalloprotease</keyword>
<dbReference type="GO" id="GO:0004222">
    <property type="term" value="F:metalloendopeptidase activity"/>
    <property type="evidence" value="ECO:0007669"/>
    <property type="project" value="UniProtKB-UniRule"/>
</dbReference>
<dbReference type="PROSITE" id="PS01186">
    <property type="entry name" value="EGF_2"/>
    <property type="match status" value="1"/>
</dbReference>
<reference evidence="19 20" key="1">
    <citation type="submission" date="2018-08" db="EMBL/GenBank/DDBJ databases">
        <authorList>
            <person name="Laetsch R D."/>
            <person name="Stevens L."/>
            <person name="Kumar S."/>
            <person name="Blaxter L. M."/>
        </authorList>
    </citation>
    <scope>NUCLEOTIDE SEQUENCE [LARGE SCALE GENOMIC DNA]</scope>
</reference>
<dbReference type="GO" id="GO:0018996">
    <property type="term" value="P:molting cycle, collagen and cuticulin-based cuticle"/>
    <property type="evidence" value="ECO:0007669"/>
    <property type="project" value="InterPro"/>
</dbReference>
<evidence type="ECO:0000259" key="16">
    <source>
        <dbReference type="PROSITE" id="PS01180"/>
    </source>
</evidence>
<dbReference type="InterPro" id="IPR006026">
    <property type="entry name" value="Peptidase_Metallo"/>
</dbReference>
<keyword evidence="20" id="KW-1185">Reference proteome</keyword>
<feature type="active site" evidence="14">
    <location>
        <position position="189"/>
    </location>
</feature>
<comment type="caution">
    <text evidence="13">Lacks conserved residue(s) required for the propagation of feature annotation.</text>
</comment>
<dbReference type="PRINTS" id="PR00480">
    <property type="entry name" value="ASTACIN"/>
</dbReference>
<dbReference type="InterPro" id="IPR017050">
    <property type="entry name" value="Metallopeptidase_nem"/>
</dbReference>
<evidence type="ECO:0000256" key="9">
    <source>
        <dbReference type="ARBA" id="ARBA00023049"/>
    </source>
</evidence>
<dbReference type="InterPro" id="IPR024079">
    <property type="entry name" value="MetalloPept_cat_dom_sf"/>
</dbReference>
<protein>
    <recommendedName>
        <fullName evidence="12">Zinc metalloproteinase</fullName>
    </recommendedName>
</protein>
<dbReference type="SMART" id="SM00235">
    <property type="entry name" value="ZnMc"/>
    <property type="match status" value="1"/>
</dbReference>
<evidence type="ECO:0000256" key="1">
    <source>
        <dbReference type="ARBA" id="ARBA00004613"/>
    </source>
</evidence>
<feature type="binding site" evidence="14">
    <location>
        <position position="198"/>
    </location>
    <ligand>
        <name>Zn(2+)</name>
        <dbReference type="ChEBI" id="CHEBI:29105"/>
        <note>catalytic</note>
    </ligand>
</feature>
<evidence type="ECO:0000256" key="4">
    <source>
        <dbReference type="ARBA" id="ARBA00022670"/>
    </source>
</evidence>
<dbReference type="Proteomes" id="UP000277928">
    <property type="component" value="Unassembled WGS sequence"/>
</dbReference>
<evidence type="ECO:0000256" key="2">
    <source>
        <dbReference type="ARBA" id="ARBA00022525"/>
    </source>
</evidence>
<dbReference type="Gene3D" id="3.40.390.10">
    <property type="entry name" value="Collagenase (Catalytic Domain)"/>
    <property type="match status" value="1"/>
</dbReference>
<feature type="binding site" evidence="14">
    <location>
        <position position="188"/>
    </location>
    <ligand>
        <name>Zn(2+)</name>
        <dbReference type="ChEBI" id="CHEBI:29105"/>
        <note>catalytic</note>
    </ligand>
</feature>
<evidence type="ECO:0000256" key="11">
    <source>
        <dbReference type="ARBA" id="ARBA00023180"/>
    </source>
</evidence>
<evidence type="ECO:0000256" key="6">
    <source>
        <dbReference type="ARBA" id="ARBA00022729"/>
    </source>
</evidence>
<dbReference type="OrthoDB" id="5786116at2759"/>
<dbReference type="SUPFAM" id="SSF55486">
    <property type="entry name" value="Metalloproteases ('zincins'), catalytic domain"/>
    <property type="match status" value="1"/>
</dbReference>
<dbReference type="Pfam" id="PF01400">
    <property type="entry name" value="Astacin"/>
    <property type="match status" value="1"/>
</dbReference>
<dbReference type="InterPro" id="IPR034035">
    <property type="entry name" value="Astacin-like_dom"/>
</dbReference>
<comment type="subcellular location">
    <subcellularLocation>
        <location evidence="1 12">Secreted</location>
    </subcellularLocation>
</comment>